<dbReference type="InterPro" id="IPR004045">
    <property type="entry name" value="Glutathione_S-Trfase_N"/>
</dbReference>
<dbReference type="CDD" id="cd03049">
    <property type="entry name" value="GST_N_3"/>
    <property type="match status" value="1"/>
</dbReference>
<dbReference type="InterPro" id="IPR050983">
    <property type="entry name" value="GST_Omega/HSP26"/>
</dbReference>
<dbReference type="CDD" id="cd03205">
    <property type="entry name" value="GST_C_6"/>
    <property type="match status" value="1"/>
</dbReference>
<dbReference type="PANTHER" id="PTHR43968">
    <property type="match status" value="1"/>
</dbReference>
<evidence type="ECO:0000313" key="2">
    <source>
        <dbReference type="EMBL" id="XCO77181.1"/>
    </source>
</evidence>
<gene>
    <name evidence="2" type="ORF">ABU614_10480</name>
</gene>
<dbReference type="Gene3D" id="1.20.1050.10">
    <property type="match status" value="1"/>
</dbReference>
<dbReference type="InterPro" id="IPR036282">
    <property type="entry name" value="Glutathione-S-Trfase_C_sf"/>
</dbReference>
<name>A0AAU8MZS2_9GAMM</name>
<dbReference type="PANTHER" id="PTHR43968:SF6">
    <property type="entry name" value="GLUTATHIONE S-TRANSFERASE OMEGA"/>
    <property type="match status" value="1"/>
</dbReference>
<dbReference type="Gene3D" id="3.40.30.10">
    <property type="entry name" value="Glutaredoxin"/>
    <property type="match status" value="1"/>
</dbReference>
<dbReference type="RefSeq" id="WP_363800530.1">
    <property type="nucleotide sequence ID" value="NZ_CP159925.1"/>
</dbReference>
<dbReference type="Pfam" id="PF13410">
    <property type="entry name" value="GST_C_2"/>
    <property type="match status" value="1"/>
</dbReference>
<dbReference type="GO" id="GO:0005737">
    <property type="term" value="C:cytoplasm"/>
    <property type="evidence" value="ECO:0007669"/>
    <property type="project" value="TreeGrafter"/>
</dbReference>
<dbReference type="SUPFAM" id="SSF47616">
    <property type="entry name" value="GST C-terminal domain-like"/>
    <property type="match status" value="1"/>
</dbReference>
<dbReference type="Pfam" id="PF13409">
    <property type="entry name" value="GST_N_2"/>
    <property type="match status" value="1"/>
</dbReference>
<dbReference type="SUPFAM" id="SSF52833">
    <property type="entry name" value="Thioredoxin-like"/>
    <property type="match status" value="1"/>
</dbReference>
<organism evidence="2">
    <name type="scientific">Lysobacter firmicutimachus</name>
    <dbReference type="NCBI Taxonomy" id="1792846"/>
    <lineage>
        <taxon>Bacteria</taxon>
        <taxon>Pseudomonadati</taxon>
        <taxon>Pseudomonadota</taxon>
        <taxon>Gammaproteobacteria</taxon>
        <taxon>Lysobacterales</taxon>
        <taxon>Lysobacteraceae</taxon>
        <taxon>Lysobacter</taxon>
    </lineage>
</organism>
<feature type="domain" description="GST N-terminal" evidence="1">
    <location>
        <begin position="1"/>
        <end position="82"/>
    </location>
</feature>
<accession>A0AAU8MZS2</accession>
<reference evidence="2" key="1">
    <citation type="submission" date="2024-06" db="EMBL/GenBank/DDBJ databases">
        <authorList>
            <person name="Li S."/>
        </authorList>
    </citation>
    <scope>NUCLEOTIDE SEQUENCE</scope>
    <source>
        <strain evidence="2">SR10</strain>
    </source>
</reference>
<dbReference type="PROSITE" id="PS50404">
    <property type="entry name" value="GST_NTER"/>
    <property type="match status" value="1"/>
</dbReference>
<evidence type="ECO:0000259" key="1">
    <source>
        <dbReference type="PROSITE" id="PS50404"/>
    </source>
</evidence>
<dbReference type="AlphaFoldDB" id="A0AAU8MZS2"/>
<proteinExistence type="predicted"/>
<dbReference type="EMBL" id="CP159925">
    <property type="protein sequence ID" value="XCO77181.1"/>
    <property type="molecule type" value="Genomic_DNA"/>
</dbReference>
<dbReference type="InterPro" id="IPR036249">
    <property type="entry name" value="Thioredoxin-like_sf"/>
</dbReference>
<sequence length="205" mass="23397">MQLLYQTHSPYARKALVFAHEAGLAERIEVIHHETSPTLRNDAVYAQNPLGKVPVLLRSGLPPLFDSDVICAYLDTLHDGRKLIPAEGEARWHVLRLQAIAQALADFGIKVRWETVRRPEALRYPALRDGYARKLIESYDWLERELDDRAPLHVGHIAIATALSWLEFRELPGFRAGRPRLSAWFDAFEQRDSMRATPLSGETHD</sequence>
<protein>
    <submittedName>
        <fullName evidence="2">Glutathione S-transferase</fullName>
    </submittedName>
</protein>